<dbReference type="EMBL" id="JACHIV010000001">
    <property type="protein sequence ID" value="MBB5071914.1"/>
    <property type="molecule type" value="Genomic_DNA"/>
</dbReference>
<organism evidence="1 2">
    <name type="scientific">Saccharopolyspora gloriosae</name>
    <dbReference type="NCBI Taxonomy" id="455344"/>
    <lineage>
        <taxon>Bacteria</taxon>
        <taxon>Bacillati</taxon>
        <taxon>Actinomycetota</taxon>
        <taxon>Actinomycetes</taxon>
        <taxon>Pseudonocardiales</taxon>
        <taxon>Pseudonocardiaceae</taxon>
        <taxon>Saccharopolyspora</taxon>
    </lineage>
</organism>
<sequence>MNFVIESLRRTLLIRGIRVQVRQLGPPFAGTLYAPIPLGGGPGQFSDSALTGVDLDAPRPAVRMLKESFLSDSGDRQRAVRDGLPLRDPFPAGQLTLGPYDQQLVSVLAQARRGAYEMRLFLDVLADGERHTVEITSEYGRFFLTAPASSYESVLIESVLDDGRGTLVHTKPGVFTGDSFFTG</sequence>
<protein>
    <submittedName>
        <fullName evidence="1">Uncharacterized protein</fullName>
    </submittedName>
</protein>
<evidence type="ECO:0000313" key="2">
    <source>
        <dbReference type="Proteomes" id="UP000580474"/>
    </source>
</evidence>
<reference evidence="1 2" key="1">
    <citation type="submission" date="2020-08" db="EMBL/GenBank/DDBJ databases">
        <title>Sequencing the genomes of 1000 actinobacteria strains.</title>
        <authorList>
            <person name="Klenk H.-P."/>
        </authorList>
    </citation>
    <scope>NUCLEOTIDE SEQUENCE [LARGE SCALE GENOMIC DNA]</scope>
    <source>
        <strain evidence="1 2">DSM 45582</strain>
    </source>
</reference>
<dbReference type="RefSeq" id="WP_184482782.1">
    <property type="nucleotide sequence ID" value="NZ_JACHIV010000001.1"/>
</dbReference>
<keyword evidence="2" id="KW-1185">Reference proteome</keyword>
<dbReference type="AlphaFoldDB" id="A0A840NK21"/>
<name>A0A840NK21_9PSEU</name>
<dbReference type="Proteomes" id="UP000580474">
    <property type="component" value="Unassembled WGS sequence"/>
</dbReference>
<comment type="caution">
    <text evidence="1">The sequence shown here is derived from an EMBL/GenBank/DDBJ whole genome shotgun (WGS) entry which is preliminary data.</text>
</comment>
<evidence type="ECO:0000313" key="1">
    <source>
        <dbReference type="EMBL" id="MBB5071914.1"/>
    </source>
</evidence>
<accession>A0A840NK21</accession>
<gene>
    <name evidence="1" type="ORF">BJ969_005002</name>
</gene>
<proteinExistence type="predicted"/>